<gene>
    <name evidence="8" type="ORF">PV328_001558</name>
</gene>
<accession>A0AA39FXS5</accession>
<feature type="domain" description="RPGRIP1 C-terminal" evidence="7">
    <location>
        <begin position="469"/>
        <end position="581"/>
    </location>
</feature>
<evidence type="ECO:0000256" key="2">
    <source>
        <dbReference type="ARBA" id="ARBA00006042"/>
    </source>
</evidence>
<evidence type="ECO:0000313" key="9">
    <source>
        <dbReference type="Proteomes" id="UP001168990"/>
    </source>
</evidence>
<evidence type="ECO:0000259" key="7">
    <source>
        <dbReference type="Pfam" id="PF18111"/>
    </source>
</evidence>
<dbReference type="InterPro" id="IPR041091">
    <property type="entry name" value="RPGRIP1_C"/>
</dbReference>
<comment type="caution">
    <text evidence="8">The sequence shown here is derived from an EMBL/GenBank/DDBJ whole genome shotgun (WGS) entry which is preliminary data.</text>
</comment>
<keyword evidence="9" id="KW-1185">Reference proteome</keyword>
<dbReference type="Pfam" id="PF11618">
    <property type="entry name" value="C2-C2_1"/>
    <property type="match status" value="1"/>
</dbReference>
<dbReference type="InterPro" id="IPR031139">
    <property type="entry name" value="RPGRIP1_fam"/>
</dbReference>
<keyword evidence="3" id="KW-0175">Coiled coil</keyword>
<dbReference type="AlphaFoldDB" id="A0AA39FXS5"/>
<evidence type="ECO:0000256" key="3">
    <source>
        <dbReference type="ARBA" id="ARBA00023054"/>
    </source>
</evidence>
<reference evidence="8" key="2">
    <citation type="submission" date="2023-03" db="EMBL/GenBank/DDBJ databases">
        <authorList>
            <person name="Inwood S.N."/>
            <person name="Skelly J.G."/>
            <person name="Guhlin J."/>
            <person name="Harrop T.W.R."/>
            <person name="Goldson S.G."/>
            <person name="Dearden P.K."/>
        </authorList>
    </citation>
    <scope>NUCLEOTIDE SEQUENCE</scope>
    <source>
        <strain evidence="8">Irish</strain>
        <tissue evidence="8">Whole body</tissue>
    </source>
</reference>
<comment type="subcellular location">
    <subcellularLocation>
        <location evidence="1">Cell projection</location>
        <location evidence="1">Cilium</location>
    </subcellularLocation>
</comment>
<evidence type="ECO:0000313" key="8">
    <source>
        <dbReference type="EMBL" id="KAK0177511.1"/>
    </source>
</evidence>
<organism evidence="8 9">
    <name type="scientific">Microctonus aethiopoides</name>
    <dbReference type="NCBI Taxonomy" id="144406"/>
    <lineage>
        <taxon>Eukaryota</taxon>
        <taxon>Metazoa</taxon>
        <taxon>Ecdysozoa</taxon>
        <taxon>Arthropoda</taxon>
        <taxon>Hexapoda</taxon>
        <taxon>Insecta</taxon>
        <taxon>Pterygota</taxon>
        <taxon>Neoptera</taxon>
        <taxon>Endopterygota</taxon>
        <taxon>Hymenoptera</taxon>
        <taxon>Apocrita</taxon>
        <taxon>Ichneumonoidea</taxon>
        <taxon>Braconidae</taxon>
        <taxon>Euphorinae</taxon>
        <taxon>Microctonus</taxon>
    </lineage>
</organism>
<evidence type="ECO:0000256" key="1">
    <source>
        <dbReference type="ARBA" id="ARBA00004138"/>
    </source>
</evidence>
<protein>
    <submittedName>
        <fullName evidence="8">Uncharacterized protein</fullName>
    </submittedName>
</protein>
<dbReference type="Pfam" id="PF18111">
    <property type="entry name" value="RPGR1_C"/>
    <property type="match status" value="1"/>
</dbReference>
<proteinExistence type="inferred from homology"/>
<dbReference type="SUPFAM" id="SSF49562">
    <property type="entry name" value="C2 domain (Calcium/lipid-binding domain, CaLB)"/>
    <property type="match status" value="1"/>
</dbReference>
<comment type="similarity">
    <text evidence="2">Belongs to the RPGRIP1 family.</text>
</comment>
<dbReference type="EMBL" id="JAQQBS010000001">
    <property type="protein sequence ID" value="KAK0177511.1"/>
    <property type="molecule type" value="Genomic_DNA"/>
</dbReference>
<name>A0AA39FXS5_9HYME</name>
<dbReference type="PANTHER" id="PTHR14240">
    <property type="entry name" value="RETINITIS PIGMENTOSA GTPASE REGULATOR-INTERACTING PROTEIN"/>
    <property type="match status" value="1"/>
</dbReference>
<dbReference type="GO" id="GO:0005856">
    <property type="term" value="C:cytoskeleton"/>
    <property type="evidence" value="ECO:0007669"/>
    <property type="project" value="UniProtKB-ARBA"/>
</dbReference>
<evidence type="ECO:0000256" key="5">
    <source>
        <dbReference type="ARBA" id="ARBA00023273"/>
    </source>
</evidence>
<dbReference type="InterPro" id="IPR021656">
    <property type="entry name" value="C2-C2_1"/>
</dbReference>
<evidence type="ECO:0000259" key="6">
    <source>
        <dbReference type="Pfam" id="PF11618"/>
    </source>
</evidence>
<reference evidence="8" key="1">
    <citation type="journal article" date="2023" name="bioRxiv">
        <title>Scaffold-level genome assemblies of two parasitoid biocontrol wasps reveal the parthenogenesis mechanism and an associated novel virus.</title>
        <authorList>
            <person name="Inwood S."/>
            <person name="Skelly J."/>
            <person name="Guhlin J."/>
            <person name="Harrop T."/>
            <person name="Goldson S."/>
            <person name="Dearden P."/>
        </authorList>
    </citation>
    <scope>NUCLEOTIDE SEQUENCE</scope>
    <source>
        <strain evidence="8">Irish</strain>
        <tissue evidence="8">Whole body</tissue>
    </source>
</reference>
<evidence type="ECO:0000256" key="4">
    <source>
        <dbReference type="ARBA" id="ARBA00023069"/>
    </source>
</evidence>
<dbReference type="InterPro" id="IPR035892">
    <property type="entry name" value="C2_domain_sf"/>
</dbReference>
<feature type="domain" description="RPGR-interacting protein 1 first C2" evidence="6">
    <location>
        <begin position="174"/>
        <end position="319"/>
    </location>
</feature>
<keyword evidence="4" id="KW-0969">Cilium</keyword>
<sequence>MHNNSNTLSETYDDDDMKRTSVKKWNYEKDMQHNVTDVDNKFNKTEKCTCNEIKRCNENCICGREEKSETKINHQPFLSTIDDINTSLQKSAYDIKISRPLSKSIQLETELYCQPCDNMAGHQLIANTNNSYECKESCSAVNNEESDDVTYIYEEENNTGSIIEAPDQCSSILLTDQEGLVEIHILSVQFSPLFENTFFNKIDNDIERLLCISCKFYGEEPISSSMIKYPELKFNSSFIYRVSDLDKFFSNITDNPVDLQLHIVIYGNVSYVIAHGQIDVTDILTYPQNKIHYIVNMKSLVPCVHKKNIGQLSLWIRLSCDIDRVKSFKEQNLIEKIDAISAIDSDNTDEKLSINSKSGNNESMQLIVETIHERKHKKPFNKSTDDYVSNSSDALENHQEVQYEKPSIISETNTKSSSAELSEDTWEQPTNLVKEIDNSIQNTNLVAQKNDNSNNQEQTSFNNNIDDSKDTIIIKIHRLKLIQGCSLLHHPDIHRLFVEFSFLGKSGFEYETESVPIPKSHTQNMYFKYQIKICINEKRNLNERNYLDGILCGEKNPNVQFNIVSEPLAEEMETKECIDVGGIRKSCGPHGPKPHSVPAFHYEDAKE</sequence>
<dbReference type="Proteomes" id="UP001168990">
    <property type="component" value="Unassembled WGS sequence"/>
</dbReference>
<dbReference type="GO" id="GO:0005929">
    <property type="term" value="C:cilium"/>
    <property type="evidence" value="ECO:0007669"/>
    <property type="project" value="UniProtKB-SubCell"/>
</dbReference>
<keyword evidence="5" id="KW-0966">Cell projection</keyword>
<dbReference type="Gene3D" id="2.60.40.150">
    <property type="entry name" value="C2 domain"/>
    <property type="match status" value="2"/>
</dbReference>